<sequence>MKWKVLVMAGWRLPPAVWYKINIDGISIAVDIGADASAQINKDNRNWWVAFNSNLGVRSLFLLNNLGLGRASSLLGIKEGPVPILRADVSGATYPRTAAA</sequence>
<protein>
    <submittedName>
        <fullName evidence="1">Uncharacterized protein</fullName>
    </submittedName>
</protein>
<evidence type="ECO:0000313" key="2">
    <source>
        <dbReference type="Proteomes" id="UP000325577"/>
    </source>
</evidence>
<evidence type="ECO:0000313" key="1">
    <source>
        <dbReference type="EMBL" id="KAA8516818.1"/>
    </source>
</evidence>
<gene>
    <name evidence="1" type="ORF">F0562_017073</name>
</gene>
<proteinExistence type="predicted"/>
<name>A0A5J4ZH38_9ASTE</name>
<accession>A0A5J4ZH38</accession>
<reference evidence="1 2" key="1">
    <citation type="submission" date="2019-09" db="EMBL/GenBank/DDBJ databases">
        <title>A chromosome-level genome assembly of the Chinese tupelo Nyssa sinensis.</title>
        <authorList>
            <person name="Yang X."/>
            <person name="Kang M."/>
            <person name="Yang Y."/>
            <person name="Xiong H."/>
            <person name="Wang M."/>
            <person name="Zhang Z."/>
            <person name="Wang Z."/>
            <person name="Wu H."/>
            <person name="Ma T."/>
            <person name="Liu J."/>
            <person name="Xi Z."/>
        </authorList>
    </citation>
    <scope>NUCLEOTIDE SEQUENCE [LARGE SCALE GENOMIC DNA]</scope>
    <source>
        <strain evidence="1">J267</strain>
        <tissue evidence="1">Leaf</tissue>
    </source>
</reference>
<dbReference type="EMBL" id="CM018051">
    <property type="protein sequence ID" value="KAA8516818.1"/>
    <property type="molecule type" value="Genomic_DNA"/>
</dbReference>
<organism evidence="1 2">
    <name type="scientific">Nyssa sinensis</name>
    <dbReference type="NCBI Taxonomy" id="561372"/>
    <lineage>
        <taxon>Eukaryota</taxon>
        <taxon>Viridiplantae</taxon>
        <taxon>Streptophyta</taxon>
        <taxon>Embryophyta</taxon>
        <taxon>Tracheophyta</taxon>
        <taxon>Spermatophyta</taxon>
        <taxon>Magnoliopsida</taxon>
        <taxon>eudicotyledons</taxon>
        <taxon>Gunneridae</taxon>
        <taxon>Pentapetalae</taxon>
        <taxon>asterids</taxon>
        <taxon>Cornales</taxon>
        <taxon>Nyssaceae</taxon>
        <taxon>Nyssa</taxon>
    </lineage>
</organism>
<dbReference type="AlphaFoldDB" id="A0A5J4ZH38"/>
<dbReference type="Proteomes" id="UP000325577">
    <property type="component" value="Linkage Group LG8"/>
</dbReference>
<keyword evidence="2" id="KW-1185">Reference proteome</keyword>